<reference evidence="2 3" key="1">
    <citation type="submission" date="2024-01" db="EMBL/GenBank/DDBJ databases">
        <title>The genome of the rayed Mediterranean limpet Patella caerulea (Linnaeus, 1758).</title>
        <authorList>
            <person name="Anh-Thu Weber A."/>
            <person name="Halstead-Nussloch G."/>
        </authorList>
    </citation>
    <scope>NUCLEOTIDE SEQUENCE [LARGE SCALE GENOMIC DNA]</scope>
    <source>
        <strain evidence="2">AATW-2023a</strain>
        <tissue evidence="2">Whole specimen</tissue>
    </source>
</reference>
<name>A0AAN8PYF2_PATCE</name>
<evidence type="ECO:0000313" key="3">
    <source>
        <dbReference type="Proteomes" id="UP001347796"/>
    </source>
</evidence>
<proteinExistence type="predicted"/>
<feature type="compositionally biased region" description="Low complexity" evidence="1">
    <location>
        <begin position="116"/>
        <end position="132"/>
    </location>
</feature>
<keyword evidence="3" id="KW-1185">Reference proteome</keyword>
<evidence type="ECO:0000256" key="1">
    <source>
        <dbReference type="SAM" id="MobiDB-lite"/>
    </source>
</evidence>
<organism evidence="2 3">
    <name type="scientific">Patella caerulea</name>
    <name type="common">Rayed Mediterranean limpet</name>
    <dbReference type="NCBI Taxonomy" id="87958"/>
    <lineage>
        <taxon>Eukaryota</taxon>
        <taxon>Metazoa</taxon>
        <taxon>Spiralia</taxon>
        <taxon>Lophotrochozoa</taxon>
        <taxon>Mollusca</taxon>
        <taxon>Gastropoda</taxon>
        <taxon>Patellogastropoda</taxon>
        <taxon>Patelloidea</taxon>
        <taxon>Patellidae</taxon>
        <taxon>Patella</taxon>
    </lineage>
</organism>
<sequence length="183" mass="20736">MASPVTFTPNKVYFKNDICILCGFSFGLREVTTKGEIKERDKKGNRWPVTVERLEKVKKINLHNFDSDTTVEDLFDFVVCSTCFNKVEKILQYENEIIQLKLELTQSRENAEQLLLQPQQESSPNSPGSPSSKAPTELQVTLVPHVLAELPQQAEPVPVFVLTVPEQEKETVTKGIITFMIII</sequence>
<dbReference type="EMBL" id="JAZGQO010000002">
    <property type="protein sequence ID" value="KAK6189948.1"/>
    <property type="molecule type" value="Genomic_DNA"/>
</dbReference>
<comment type="caution">
    <text evidence="2">The sequence shown here is derived from an EMBL/GenBank/DDBJ whole genome shotgun (WGS) entry which is preliminary data.</text>
</comment>
<feature type="region of interest" description="Disordered" evidence="1">
    <location>
        <begin position="116"/>
        <end position="135"/>
    </location>
</feature>
<evidence type="ECO:0000313" key="2">
    <source>
        <dbReference type="EMBL" id="KAK6189948.1"/>
    </source>
</evidence>
<accession>A0AAN8PYF2</accession>
<dbReference type="Proteomes" id="UP001347796">
    <property type="component" value="Unassembled WGS sequence"/>
</dbReference>
<protein>
    <submittedName>
        <fullName evidence="2">Uncharacterized protein</fullName>
    </submittedName>
</protein>
<gene>
    <name evidence="2" type="ORF">SNE40_001908</name>
</gene>
<dbReference type="AlphaFoldDB" id="A0AAN8PYF2"/>